<dbReference type="GO" id="GO:0009089">
    <property type="term" value="P:lysine biosynthetic process via diaminopimelate"/>
    <property type="evidence" value="ECO:0007669"/>
    <property type="project" value="InterPro"/>
</dbReference>
<gene>
    <name evidence="13" type="ORF">CPAV1605_1370</name>
</gene>
<evidence type="ECO:0000256" key="6">
    <source>
        <dbReference type="ARBA" id="ARBA00022857"/>
    </source>
</evidence>
<evidence type="ECO:0000256" key="9">
    <source>
        <dbReference type="ARBA" id="ARBA00023154"/>
    </source>
</evidence>
<dbReference type="InterPro" id="IPR005986">
    <property type="entry name" value="Asp_semialdehyde_DH_beta"/>
</dbReference>
<evidence type="ECO:0000256" key="8">
    <source>
        <dbReference type="ARBA" id="ARBA00023002"/>
    </source>
</evidence>
<dbReference type="PANTHER" id="PTHR46278">
    <property type="entry name" value="DEHYDROGENASE, PUTATIVE-RELATED"/>
    <property type="match status" value="1"/>
</dbReference>
<dbReference type="InterPro" id="IPR012280">
    <property type="entry name" value="Semialdhyde_DH_dimer_dom"/>
</dbReference>
<evidence type="ECO:0000256" key="4">
    <source>
        <dbReference type="ARBA" id="ARBA00022605"/>
    </source>
</evidence>
<dbReference type="CDD" id="cd18131">
    <property type="entry name" value="ASADH_C_bac_euk_like"/>
    <property type="match status" value="1"/>
</dbReference>
<dbReference type="GO" id="GO:0019877">
    <property type="term" value="P:diaminopimelate biosynthetic process"/>
    <property type="evidence" value="ECO:0007669"/>
    <property type="project" value="UniProtKB-KW"/>
</dbReference>
<dbReference type="NCBIfam" id="NF011456">
    <property type="entry name" value="PRK14874.1"/>
    <property type="match status" value="1"/>
</dbReference>
<dbReference type="CDD" id="cd02316">
    <property type="entry name" value="VcASADH2_like_N"/>
    <property type="match status" value="1"/>
</dbReference>
<dbReference type="GO" id="GO:0050661">
    <property type="term" value="F:NADP binding"/>
    <property type="evidence" value="ECO:0007669"/>
    <property type="project" value="InterPro"/>
</dbReference>
<reference evidence="13" key="1">
    <citation type="submission" date="2019-09" db="EMBL/GenBank/DDBJ databases">
        <authorList>
            <person name="Needham M D."/>
        </authorList>
    </citation>
    <scope>NUCLEOTIDE SEQUENCE</scope>
</reference>
<keyword evidence="7" id="KW-0220">Diaminopimelate biosynthesis</keyword>
<accession>A0A5E8CJW1</accession>
<evidence type="ECO:0000256" key="2">
    <source>
        <dbReference type="ARBA" id="ARBA00011738"/>
    </source>
</evidence>
<dbReference type="GO" id="GO:0009097">
    <property type="term" value="P:isoleucine biosynthetic process"/>
    <property type="evidence" value="ECO:0007669"/>
    <property type="project" value="InterPro"/>
</dbReference>
<organism evidence="13">
    <name type="scientific">seawater metagenome</name>
    <dbReference type="NCBI Taxonomy" id="1561972"/>
    <lineage>
        <taxon>unclassified sequences</taxon>
        <taxon>metagenomes</taxon>
        <taxon>ecological metagenomes</taxon>
    </lineage>
</organism>
<dbReference type="SUPFAM" id="SSF55347">
    <property type="entry name" value="Glyceraldehyde-3-phosphate dehydrogenase-like, C-terminal domain"/>
    <property type="match status" value="1"/>
</dbReference>
<dbReference type="InterPro" id="IPR036291">
    <property type="entry name" value="NAD(P)-bd_dom_sf"/>
</dbReference>
<dbReference type="Pfam" id="PF02774">
    <property type="entry name" value="Semialdhyde_dhC"/>
    <property type="match status" value="1"/>
</dbReference>
<dbReference type="SUPFAM" id="SSF51735">
    <property type="entry name" value="NAD(P)-binding Rossmann-fold domains"/>
    <property type="match status" value="1"/>
</dbReference>
<comment type="subunit">
    <text evidence="2">Homodimer.</text>
</comment>
<protein>
    <recommendedName>
        <fullName evidence="3">aspartate-semialdehyde dehydrogenase</fullName>
        <ecNumber evidence="3">1.2.1.11</ecNumber>
    </recommendedName>
</protein>
<sequence>MNIGIIGATGAVGKQMLKCIIDMDINYKSLNLYASKNSEGKLVEYKENKYVVKKTTEVIFKDLDIALFAISSELSKILYPFAKENNCLVIDNSSAFRLSDNVPLIIPEVNPEDIKKNKGIIANPNCSTILMNVAIWEIYKKFGIKRLVVSTYQAASGAGQEGMEELELQGQEYYAKQDIKSKNIFGKQYVWNVFSHNSSIDMNNGYNEEELKMINETKKIFKDEKLKISVTCVRVPVFRSHCETINITLKTKATENQIRETLNDTMGIEILDDRKNNNFPEPIISSNKYNIYVGRIRKDLGQEDNIGYELFISGDQILKGAALNAVQILKEIN</sequence>
<dbReference type="Gene3D" id="3.40.50.720">
    <property type="entry name" value="NAD(P)-binding Rossmann-like Domain"/>
    <property type="match status" value="1"/>
</dbReference>
<evidence type="ECO:0000256" key="3">
    <source>
        <dbReference type="ARBA" id="ARBA00013120"/>
    </source>
</evidence>
<dbReference type="AlphaFoldDB" id="A0A5E8CJW1"/>
<keyword evidence="8" id="KW-0560">Oxidoreductase</keyword>
<dbReference type="Pfam" id="PF01118">
    <property type="entry name" value="Semialdhyde_dh"/>
    <property type="match status" value="1"/>
</dbReference>
<evidence type="ECO:0000259" key="12">
    <source>
        <dbReference type="SMART" id="SM00859"/>
    </source>
</evidence>
<comment type="similarity">
    <text evidence="1">Belongs to the aspartate-semialdehyde dehydrogenase family.</text>
</comment>
<dbReference type="NCBIfam" id="TIGR01296">
    <property type="entry name" value="asd_B"/>
    <property type="match status" value="1"/>
</dbReference>
<evidence type="ECO:0000256" key="11">
    <source>
        <dbReference type="ARBA" id="ARBA00047891"/>
    </source>
</evidence>
<dbReference type="GO" id="GO:0046983">
    <property type="term" value="F:protein dimerization activity"/>
    <property type="evidence" value="ECO:0007669"/>
    <property type="project" value="InterPro"/>
</dbReference>
<dbReference type="PANTHER" id="PTHR46278:SF2">
    <property type="entry name" value="ASPARTATE-SEMIALDEHYDE DEHYDROGENASE"/>
    <property type="match status" value="1"/>
</dbReference>
<dbReference type="PIRSF" id="PIRSF000148">
    <property type="entry name" value="ASA_dh"/>
    <property type="match status" value="1"/>
</dbReference>
<dbReference type="EMBL" id="CABVLZ010000007">
    <property type="protein sequence ID" value="VVU95618.1"/>
    <property type="molecule type" value="Genomic_DNA"/>
</dbReference>
<dbReference type="InterPro" id="IPR000534">
    <property type="entry name" value="Semialdehyde_DH_NAD-bd"/>
</dbReference>
<proteinExistence type="inferred from homology"/>
<evidence type="ECO:0000256" key="1">
    <source>
        <dbReference type="ARBA" id="ARBA00010584"/>
    </source>
</evidence>
<feature type="domain" description="Semialdehyde dehydrogenase NAD-binding" evidence="12">
    <location>
        <begin position="2"/>
        <end position="117"/>
    </location>
</feature>
<keyword evidence="5" id="KW-0791">Threonine biosynthesis</keyword>
<dbReference type="EC" id="1.2.1.11" evidence="3"/>
<keyword evidence="6" id="KW-0521">NADP</keyword>
<comment type="catalytic activity">
    <reaction evidence="11">
        <text>L-aspartate 4-semialdehyde + phosphate + NADP(+) = 4-phospho-L-aspartate + NADPH + H(+)</text>
        <dbReference type="Rhea" id="RHEA:24284"/>
        <dbReference type="ChEBI" id="CHEBI:15378"/>
        <dbReference type="ChEBI" id="CHEBI:43474"/>
        <dbReference type="ChEBI" id="CHEBI:57535"/>
        <dbReference type="ChEBI" id="CHEBI:57783"/>
        <dbReference type="ChEBI" id="CHEBI:58349"/>
        <dbReference type="ChEBI" id="CHEBI:537519"/>
        <dbReference type="EC" id="1.2.1.11"/>
    </reaction>
</comment>
<dbReference type="GO" id="GO:0051287">
    <property type="term" value="F:NAD binding"/>
    <property type="evidence" value="ECO:0007669"/>
    <property type="project" value="InterPro"/>
</dbReference>
<dbReference type="GO" id="GO:0009086">
    <property type="term" value="P:methionine biosynthetic process"/>
    <property type="evidence" value="ECO:0007669"/>
    <property type="project" value="UniProtKB-KW"/>
</dbReference>
<evidence type="ECO:0000256" key="7">
    <source>
        <dbReference type="ARBA" id="ARBA00022915"/>
    </source>
</evidence>
<keyword evidence="10" id="KW-0486">Methionine biosynthesis</keyword>
<evidence type="ECO:0000313" key="13">
    <source>
        <dbReference type="EMBL" id="VVU95618.1"/>
    </source>
</evidence>
<dbReference type="SMART" id="SM00859">
    <property type="entry name" value="Semialdhyde_dh"/>
    <property type="match status" value="1"/>
</dbReference>
<keyword evidence="4" id="KW-0028">Amino-acid biosynthesis</keyword>
<dbReference type="Gene3D" id="3.30.360.10">
    <property type="entry name" value="Dihydrodipicolinate Reductase, domain 2"/>
    <property type="match status" value="1"/>
</dbReference>
<evidence type="ECO:0000256" key="5">
    <source>
        <dbReference type="ARBA" id="ARBA00022697"/>
    </source>
</evidence>
<name>A0A5E8CJW1_9ZZZZ</name>
<dbReference type="GO" id="GO:0009088">
    <property type="term" value="P:threonine biosynthetic process"/>
    <property type="evidence" value="ECO:0007669"/>
    <property type="project" value="UniProtKB-KW"/>
</dbReference>
<keyword evidence="9" id="KW-0457">Lysine biosynthesis</keyword>
<dbReference type="GO" id="GO:0004073">
    <property type="term" value="F:aspartate-semialdehyde dehydrogenase activity"/>
    <property type="evidence" value="ECO:0007669"/>
    <property type="project" value="UniProtKB-EC"/>
</dbReference>
<evidence type="ECO:0000256" key="10">
    <source>
        <dbReference type="ARBA" id="ARBA00023167"/>
    </source>
</evidence>